<proteinExistence type="predicted"/>
<feature type="region of interest" description="Disordered" evidence="1">
    <location>
        <begin position="214"/>
        <end position="234"/>
    </location>
</feature>
<reference evidence="2 3" key="1">
    <citation type="submission" date="2023-12" db="EMBL/GenBank/DDBJ databases">
        <title>Baltic Sea Cyanobacteria.</title>
        <authorList>
            <person name="Delbaje E."/>
            <person name="Fewer D.P."/>
            <person name="Shishido T.K."/>
        </authorList>
    </citation>
    <scope>NUCLEOTIDE SEQUENCE [LARGE SCALE GENOMIC DNA]</scope>
    <source>
        <strain evidence="2 3">CCNP 1315</strain>
    </source>
</reference>
<evidence type="ECO:0000313" key="2">
    <source>
        <dbReference type="EMBL" id="MEA5518886.1"/>
    </source>
</evidence>
<evidence type="ECO:0000256" key="1">
    <source>
        <dbReference type="SAM" id="MobiDB-lite"/>
    </source>
</evidence>
<keyword evidence="3" id="KW-1185">Reference proteome</keyword>
<dbReference type="Proteomes" id="UP001301728">
    <property type="component" value="Unassembled WGS sequence"/>
</dbReference>
<evidence type="ECO:0000313" key="3">
    <source>
        <dbReference type="Proteomes" id="UP001301728"/>
    </source>
</evidence>
<protein>
    <submittedName>
        <fullName evidence="2">Uncharacterized protein</fullName>
    </submittedName>
</protein>
<organism evidence="2 3">
    <name type="scientific">Limnoraphis robusta CCNP1315</name>
    <dbReference type="NCBI Taxonomy" id="3110306"/>
    <lineage>
        <taxon>Bacteria</taxon>
        <taxon>Bacillati</taxon>
        <taxon>Cyanobacteriota</taxon>
        <taxon>Cyanophyceae</taxon>
        <taxon>Oscillatoriophycideae</taxon>
        <taxon>Oscillatoriales</taxon>
        <taxon>Sirenicapillariaceae</taxon>
        <taxon>Limnoraphis</taxon>
    </lineage>
</organism>
<sequence>MSKMPDHFNFSVFGAKHKEAILVPEMPIAVRNNCQSGKWTIGDEEYNSKCSMTILKFSKYFGSLGQTQNCLWGQIWFVAESGDLPQGVVMVTYIKSRSLNDFNRLVASVQARGVEPATGIFIPEFTKHSGQKPDESGTLKPINYYSLKWSWQERTDWSVVEQAAAVLSDESNLSRMIDLEGTKSMVCLDNLSPHDIACLIAVHSQASDPEELALNSSREMVLPPASEKVPAEVS</sequence>
<dbReference type="RefSeq" id="WP_323223905.1">
    <property type="nucleotide sequence ID" value="NZ_JAYGHT010000017.1"/>
</dbReference>
<dbReference type="EMBL" id="JAYGHT010000017">
    <property type="protein sequence ID" value="MEA5518886.1"/>
    <property type="molecule type" value="Genomic_DNA"/>
</dbReference>
<gene>
    <name evidence="2" type="ORF">VB854_07990</name>
</gene>
<name>A0ABU5TW59_9CYAN</name>
<comment type="caution">
    <text evidence="2">The sequence shown here is derived from an EMBL/GenBank/DDBJ whole genome shotgun (WGS) entry which is preliminary data.</text>
</comment>
<accession>A0ABU5TW59</accession>